<proteinExistence type="predicted"/>
<dbReference type="Proteomes" id="UP000515152">
    <property type="component" value="Chromosome 3"/>
</dbReference>
<evidence type="ECO:0000259" key="2">
    <source>
        <dbReference type="Pfam" id="PF22948"/>
    </source>
</evidence>
<feature type="compositionally biased region" description="Polar residues" evidence="1">
    <location>
        <begin position="639"/>
        <end position="664"/>
    </location>
</feature>
<dbReference type="CTD" id="101882084"/>
<dbReference type="InterPro" id="IPR039706">
    <property type="entry name" value="MINAR1-like"/>
</dbReference>
<dbReference type="Pfam" id="PF22948">
    <property type="entry name" value="MINAR1_N"/>
    <property type="match status" value="1"/>
</dbReference>
<reference evidence="4" key="1">
    <citation type="submission" date="2025-08" db="UniProtKB">
        <authorList>
            <consortium name="RefSeq"/>
        </authorList>
    </citation>
    <scope>IDENTIFICATION</scope>
</reference>
<dbReference type="GO" id="GO:0008285">
    <property type="term" value="P:negative regulation of cell population proliferation"/>
    <property type="evidence" value="ECO:0007669"/>
    <property type="project" value="TreeGrafter"/>
</dbReference>
<dbReference type="PANTHER" id="PTHR31530:SF2">
    <property type="entry name" value="MAJOR INTRINSICALLY DISORDERED NOTCH2-BINDING RECEPTOR 1"/>
    <property type="match status" value="1"/>
</dbReference>
<feature type="region of interest" description="Disordered" evidence="1">
    <location>
        <begin position="300"/>
        <end position="333"/>
    </location>
</feature>
<organism evidence="3 4">
    <name type="scientific">Clupea harengus</name>
    <name type="common">Atlantic herring</name>
    <dbReference type="NCBI Taxonomy" id="7950"/>
    <lineage>
        <taxon>Eukaryota</taxon>
        <taxon>Metazoa</taxon>
        <taxon>Chordata</taxon>
        <taxon>Craniata</taxon>
        <taxon>Vertebrata</taxon>
        <taxon>Euteleostomi</taxon>
        <taxon>Actinopterygii</taxon>
        <taxon>Neopterygii</taxon>
        <taxon>Teleostei</taxon>
        <taxon>Clupei</taxon>
        <taxon>Clupeiformes</taxon>
        <taxon>Clupeoidei</taxon>
        <taxon>Clupeidae</taxon>
        <taxon>Clupea</taxon>
    </lineage>
</organism>
<evidence type="ECO:0000313" key="3">
    <source>
        <dbReference type="Proteomes" id="UP000515152"/>
    </source>
</evidence>
<protein>
    <submittedName>
        <fullName evidence="4">Major intrinsically disordered Notch2-binding receptor 1</fullName>
    </submittedName>
</protein>
<evidence type="ECO:0000313" key="4">
    <source>
        <dbReference type="RefSeq" id="XP_042563356.1"/>
    </source>
</evidence>
<keyword evidence="3" id="KW-1185">Reference proteome</keyword>
<feature type="compositionally biased region" description="Low complexity" evidence="1">
    <location>
        <begin position="366"/>
        <end position="384"/>
    </location>
</feature>
<feature type="compositionally biased region" description="Basic and acidic residues" evidence="1">
    <location>
        <begin position="317"/>
        <end position="333"/>
    </location>
</feature>
<feature type="region of interest" description="Disordered" evidence="1">
    <location>
        <begin position="345"/>
        <end position="393"/>
    </location>
</feature>
<feature type="domain" description="MINAR1 N-terminal helical" evidence="2">
    <location>
        <begin position="7"/>
        <end position="96"/>
    </location>
</feature>
<dbReference type="InterPro" id="IPR055117">
    <property type="entry name" value="MINAR1_N"/>
</dbReference>
<gene>
    <name evidence="4" type="primary">si:dkey-88e18.8</name>
</gene>
<dbReference type="GO" id="GO:0032007">
    <property type="term" value="P:negative regulation of TOR signaling"/>
    <property type="evidence" value="ECO:0007669"/>
    <property type="project" value="TreeGrafter"/>
</dbReference>
<feature type="region of interest" description="Disordered" evidence="1">
    <location>
        <begin position="627"/>
        <end position="664"/>
    </location>
</feature>
<dbReference type="GeneID" id="122132799"/>
<dbReference type="RefSeq" id="XP_042563356.1">
    <property type="nucleotide sequence ID" value="XM_042707422.1"/>
</dbReference>
<sequence>MMAERVESPQVLLEMLDMLCTLQGCVSYADVCVCLSGRFALPALCELRSLLYSTACRDPCFPATLFRGRLHPAATSSLSAAADVVSLFNLITITRPPFYTLPLPSDSQSLAFTPSSFGYAGSDWPAGVTAATEGGAALTESKYEAGSEAGSEAAVSPSARAHTHTFPHTLASSMQDVQSDSLQASSMVMEPAVTNESAGLDRVTAKRKVFKADFHNVPPLDAADSSHQQGSRESVDEPVRVRGRDILFLSLKNPYPDPNARTPSPHTHTHTHSHTHVYSEVRRVKHESVDGVDGSSYFGHSARDWPPAGQTLPLKSHSLEDSTRERSPGEPELRDYEVVDAGIGQAGTAHGHSGPIGSSLGGSGPIGSVQGDSGLTGSGLSVSTPTESGVGGSAPIGYRLGGSGPIGMQTSGFEEVRAALKRLSGRSLDIVSQDWSPEADGVSSVATQTDVASRLRSLKQLSIDNPDIAEDDISAIFRFLDDISMCGSVGALVPEGGGAEANGGGPSSPDRRGRLVKLKRLFHSLEAPEEAGFGAGLGAGLGRLLLRVSEVEKRLEPLSDLTDVLTHILAALQRLEVQTNTLTCSHSHKHTLMEVQPIKSNPALTEGCSTGTATAMATAMATTTAAKRKGMVTRRDMTESNSSWSVSYSKEQHTHTTQNDEQASSMAVSESCFADSGGHVRKGLGNRVGLCRI</sequence>
<dbReference type="AlphaFoldDB" id="A0A8M1KH05"/>
<accession>A0A8M1KH05</accession>
<name>A0A8M1KH05_CLUHA</name>
<dbReference type="PANTHER" id="PTHR31530">
    <property type="entry name" value="MAJOR INTRINSICALLY DISORDERED NOTCH2-BINDING RECEPTOR 1 MINAR1 FAMILY MEMBER"/>
    <property type="match status" value="1"/>
</dbReference>
<dbReference type="KEGG" id="char:122132799"/>
<dbReference type="OrthoDB" id="8875526at2759"/>
<dbReference type="GO" id="GO:0005886">
    <property type="term" value="C:plasma membrane"/>
    <property type="evidence" value="ECO:0007669"/>
    <property type="project" value="TreeGrafter"/>
</dbReference>
<evidence type="ECO:0000256" key="1">
    <source>
        <dbReference type="SAM" id="MobiDB-lite"/>
    </source>
</evidence>
<keyword evidence="4" id="KW-0675">Receptor</keyword>
<feature type="region of interest" description="Disordered" evidence="1">
    <location>
        <begin position="251"/>
        <end position="279"/>
    </location>
</feature>